<dbReference type="PANTHER" id="PTHR44215">
    <property type="entry name" value="WD REPEAT-CONTAINING PROTEIN 75"/>
    <property type="match status" value="1"/>
</dbReference>
<dbReference type="GO" id="GO:2000234">
    <property type="term" value="P:positive regulation of rRNA processing"/>
    <property type="evidence" value="ECO:0007669"/>
    <property type="project" value="TreeGrafter"/>
</dbReference>
<comment type="subcellular location">
    <subcellularLocation>
        <location evidence="1">Nucleus</location>
        <location evidence="1">Nucleolus</location>
    </subcellularLocation>
</comment>
<sequence>MTTTTTATPATTTAGRKPAKKQPFHAKKARKPAGSRHESSKVKQGPAKALSGDAAARAMHGQLTQLPVAFTPDSRMFLSGNDREVRFYSVATGQAIRSVPKWPQDSHRKPLTAALISEASPHQLITSSLDGRVKVWNYEEQTLEKTFVFGEPVYGICLCPKRPNEMLVLTVNQKTGESSVHMRVLDKSPKKQDAILTKLSTPCRMAWSSDGTTLALVYERQLHIGSIGKDGSVQLKRQERGPSNEQMLSTSFHWHAFAVRTIEFTSDGIHMLSGGTEGVMVIWHMRSGTKKFLPHLGADISSIAVSPDQNLYAIAQQDNAIRVVNALDLTMKQIVQGLKIGSSAAHRLLSGSMAVEPHTGHLVLNGSAGSLQFYNAITNRHIRDLEVTPVGYVARASRRQSSALLESAPTRRNICEPVIDHVTFTSDGKWMVTADSRRGTKEASEQFLKFWALDPKKQSYHLRTRVDAPHQDKITSITATVRNGIPLVVTTSRDGRWKAWGLQADNKTKYWICVSSCDYRGMRARWSAFSDDGSLLAVAFNDIITLWDPWYATLKRVFAYSISQRPIQQLAFVPGTAYLVAYTDQHLYVWNVLTCSVHWCVQMKVQQLALDPNSPQFTVIAAEGARQGKYLLTFDPAQPIPKMMQPFVGQSVIYAGMPSTGAATASPLVVLDKHNQLRVHAGEVRKEQLPSESEAMEGVEGPAAANLFSNLFGKTSEPSSSSSMAPSVDAGQEAATLAASAAAAANVENSDECWSLPAHVMPDVHTLYTHFMAGLLTTPDMRAADQQGKETVAPTLDEPMTTTFMVVQSDDAVPLQPSQAPNEQPAVQDKPMLDMLATLFHSQLNAPST</sequence>
<dbReference type="InterPro" id="IPR036322">
    <property type="entry name" value="WD40_repeat_dom_sf"/>
</dbReference>
<dbReference type="Proteomes" id="UP000278143">
    <property type="component" value="Unassembled WGS sequence"/>
</dbReference>
<dbReference type="Pfam" id="PF23769">
    <property type="entry name" value="Beta-prop_WDR75_2nd"/>
    <property type="match status" value="1"/>
</dbReference>
<dbReference type="SUPFAM" id="SSF50978">
    <property type="entry name" value="WD40 repeat-like"/>
    <property type="match status" value="1"/>
</dbReference>
<evidence type="ECO:0000313" key="12">
    <source>
        <dbReference type="Proteomes" id="UP000278143"/>
    </source>
</evidence>
<dbReference type="GO" id="GO:0032040">
    <property type="term" value="C:small-subunit processome"/>
    <property type="evidence" value="ECO:0007669"/>
    <property type="project" value="InterPro"/>
</dbReference>
<keyword evidence="7" id="KW-0539">Nucleus</keyword>
<dbReference type="GO" id="GO:0006364">
    <property type="term" value="P:rRNA processing"/>
    <property type="evidence" value="ECO:0007669"/>
    <property type="project" value="UniProtKB-KW"/>
</dbReference>
<dbReference type="InterPro" id="IPR001680">
    <property type="entry name" value="WD40_rpt"/>
</dbReference>
<evidence type="ECO:0000256" key="6">
    <source>
        <dbReference type="ARBA" id="ARBA00023163"/>
    </source>
</evidence>
<dbReference type="InterPro" id="IPR015943">
    <property type="entry name" value="WD40/YVTN_repeat-like_dom_sf"/>
</dbReference>
<evidence type="ECO:0000256" key="3">
    <source>
        <dbReference type="ARBA" id="ARBA00022552"/>
    </source>
</evidence>
<dbReference type="GO" id="GO:0045943">
    <property type="term" value="P:positive regulation of transcription by RNA polymerase I"/>
    <property type="evidence" value="ECO:0007669"/>
    <property type="project" value="InterPro"/>
</dbReference>
<evidence type="ECO:0000256" key="7">
    <source>
        <dbReference type="ARBA" id="ARBA00023242"/>
    </source>
</evidence>
<keyword evidence="4 8" id="KW-0853">WD repeat</keyword>
<dbReference type="Gene3D" id="2.130.10.10">
    <property type="entry name" value="YVTN repeat-like/Quinoprotein amine dehydrogenase"/>
    <property type="match status" value="3"/>
</dbReference>
<dbReference type="AlphaFoldDB" id="A0A4P9Z5P7"/>
<keyword evidence="12" id="KW-1185">Reference proteome</keyword>
<evidence type="ECO:0000256" key="1">
    <source>
        <dbReference type="ARBA" id="ARBA00004604"/>
    </source>
</evidence>
<dbReference type="EMBL" id="KZ989132">
    <property type="protein sequence ID" value="RKP27953.1"/>
    <property type="molecule type" value="Genomic_DNA"/>
</dbReference>
<keyword evidence="2" id="KW-0690">Ribosome biogenesis</keyword>
<evidence type="ECO:0000313" key="11">
    <source>
        <dbReference type="EMBL" id="RKP27953.1"/>
    </source>
</evidence>
<evidence type="ECO:0000256" key="5">
    <source>
        <dbReference type="ARBA" id="ARBA00022737"/>
    </source>
</evidence>
<dbReference type="GO" id="GO:0003723">
    <property type="term" value="F:RNA binding"/>
    <property type="evidence" value="ECO:0007669"/>
    <property type="project" value="InterPro"/>
</dbReference>
<evidence type="ECO:0000256" key="8">
    <source>
        <dbReference type="PROSITE-ProRule" id="PRU00221"/>
    </source>
</evidence>
<dbReference type="OrthoDB" id="4096at2759"/>
<feature type="repeat" description="WD" evidence="8">
    <location>
        <begin position="104"/>
        <end position="146"/>
    </location>
</feature>
<dbReference type="SUPFAM" id="SSF82171">
    <property type="entry name" value="DPP6 N-terminal domain-like"/>
    <property type="match status" value="1"/>
</dbReference>
<dbReference type="InterPro" id="IPR057644">
    <property type="entry name" value="Beta-prop_WDR75_2nd"/>
</dbReference>
<dbReference type="PROSITE" id="PS50082">
    <property type="entry name" value="WD_REPEATS_2"/>
    <property type="match status" value="2"/>
</dbReference>
<keyword evidence="6" id="KW-0804">Transcription</keyword>
<feature type="domain" description="WD repeat-containing protein 75 second beta-propeller" evidence="10">
    <location>
        <begin position="354"/>
        <end position="651"/>
    </location>
</feature>
<dbReference type="Pfam" id="PF23869">
    <property type="entry name" value="Beta-prop_WDR75_1st"/>
    <property type="match status" value="1"/>
</dbReference>
<accession>A0A4P9Z5P7</accession>
<proteinExistence type="predicted"/>
<evidence type="ECO:0000256" key="4">
    <source>
        <dbReference type="ARBA" id="ARBA00022574"/>
    </source>
</evidence>
<dbReference type="PROSITE" id="PS50294">
    <property type="entry name" value="WD_REPEATS_REGION"/>
    <property type="match status" value="1"/>
</dbReference>
<evidence type="ECO:0000259" key="10">
    <source>
        <dbReference type="Pfam" id="PF23769"/>
    </source>
</evidence>
<reference evidence="12" key="1">
    <citation type="journal article" date="2018" name="Nat. Microbiol.">
        <title>Leveraging single-cell genomics to expand the fungal tree of life.</title>
        <authorList>
            <person name="Ahrendt S.R."/>
            <person name="Quandt C.A."/>
            <person name="Ciobanu D."/>
            <person name="Clum A."/>
            <person name="Salamov A."/>
            <person name="Andreopoulos B."/>
            <person name="Cheng J.F."/>
            <person name="Woyke T."/>
            <person name="Pelin A."/>
            <person name="Henrissat B."/>
            <person name="Reynolds N.K."/>
            <person name="Benny G.L."/>
            <person name="Smith M.E."/>
            <person name="James T.Y."/>
            <person name="Grigoriev I.V."/>
        </authorList>
    </citation>
    <scope>NUCLEOTIDE SEQUENCE [LARGE SCALE GENOMIC DNA]</scope>
    <source>
        <strain evidence="12">Benny S71-1</strain>
    </source>
</reference>
<feature type="compositionally biased region" description="Low complexity" evidence="9">
    <location>
        <begin position="1"/>
        <end position="14"/>
    </location>
</feature>
<keyword evidence="5" id="KW-0677">Repeat</keyword>
<dbReference type="PANTHER" id="PTHR44215:SF1">
    <property type="entry name" value="WD REPEAT-CONTAINING PROTEIN 75"/>
    <property type="match status" value="1"/>
</dbReference>
<feature type="repeat" description="WD" evidence="8">
    <location>
        <begin position="252"/>
        <end position="293"/>
    </location>
</feature>
<dbReference type="InterPro" id="IPR053826">
    <property type="entry name" value="WDR75"/>
</dbReference>
<name>A0A4P9Z5P7_9FUNG</name>
<protein>
    <submittedName>
        <fullName evidence="11">WD40-repeat-containing domain protein</fullName>
    </submittedName>
</protein>
<evidence type="ECO:0000256" key="9">
    <source>
        <dbReference type="SAM" id="MobiDB-lite"/>
    </source>
</evidence>
<gene>
    <name evidence="11" type="ORF">SYNPS1DRAFT_26432</name>
</gene>
<feature type="region of interest" description="Disordered" evidence="9">
    <location>
        <begin position="1"/>
        <end position="55"/>
    </location>
</feature>
<dbReference type="SMART" id="SM00320">
    <property type="entry name" value="WD40"/>
    <property type="match status" value="7"/>
</dbReference>
<keyword evidence="3" id="KW-0698">rRNA processing</keyword>
<evidence type="ECO:0000256" key="2">
    <source>
        <dbReference type="ARBA" id="ARBA00022517"/>
    </source>
</evidence>
<feature type="compositionally biased region" description="Basic residues" evidence="9">
    <location>
        <begin position="17"/>
        <end position="34"/>
    </location>
</feature>
<organism evidence="11 12">
    <name type="scientific">Syncephalis pseudoplumigaleata</name>
    <dbReference type="NCBI Taxonomy" id="1712513"/>
    <lineage>
        <taxon>Eukaryota</taxon>
        <taxon>Fungi</taxon>
        <taxon>Fungi incertae sedis</taxon>
        <taxon>Zoopagomycota</taxon>
        <taxon>Zoopagomycotina</taxon>
        <taxon>Zoopagomycetes</taxon>
        <taxon>Zoopagales</taxon>
        <taxon>Piptocephalidaceae</taxon>
        <taxon>Syncephalis</taxon>
    </lineage>
</organism>